<comment type="caution">
    <text evidence="13">The sequence shown here is derived from an EMBL/GenBank/DDBJ whole genome shotgun (WGS) entry which is preliminary data.</text>
</comment>
<comment type="similarity">
    <text evidence="2">Belongs to the ribose-phosphate pyrophosphokinase family.</text>
</comment>
<name>W7TQU0_9STRA</name>
<dbReference type="NCBIfam" id="TIGR01251">
    <property type="entry name" value="ribP_PPkin"/>
    <property type="match status" value="1"/>
</dbReference>
<accession>W7TQU0</accession>
<dbReference type="SUPFAM" id="SSF53271">
    <property type="entry name" value="PRTase-like"/>
    <property type="match status" value="2"/>
</dbReference>
<gene>
    <name evidence="13" type="ORF">Naga_100250g4</name>
</gene>
<evidence type="ECO:0000313" key="14">
    <source>
        <dbReference type="Proteomes" id="UP000019335"/>
    </source>
</evidence>
<keyword evidence="14" id="KW-1185">Reference proteome</keyword>
<keyword evidence="7" id="KW-0547">Nucleotide-binding</keyword>
<dbReference type="EC" id="2.7.6.1" evidence="3"/>
<dbReference type="Pfam" id="PF14572">
    <property type="entry name" value="Pribosyl_synth"/>
    <property type="match status" value="1"/>
</dbReference>
<comment type="pathway">
    <text evidence="1">Metabolic intermediate biosynthesis; 5-phospho-alpha-D-ribose 1-diphosphate biosynthesis; 5-phospho-alpha-D-ribose 1-diphosphate from D-ribose 5-phosphate (route I): step 1/1.</text>
</comment>
<dbReference type="Proteomes" id="UP000019335">
    <property type="component" value="Unassembled WGS sequence"/>
</dbReference>
<dbReference type="SMART" id="SM01400">
    <property type="entry name" value="Pribosyltran_N"/>
    <property type="match status" value="1"/>
</dbReference>
<dbReference type="CDD" id="cd06223">
    <property type="entry name" value="PRTases_typeI"/>
    <property type="match status" value="1"/>
</dbReference>
<dbReference type="InterPro" id="IPR005946">
    <property type="entry name" value="Rib-P_diPkinase"/>
</dbReference>
<feature type="domain" description="Ribose-phosphate pyrophosphokinase N-terminal" evidence="12">
    <location>
        <begin position="162"/>
        <end position="276"/>
    </location>
</feature>
<dbReference type="GO" id="GO:0005524">
    <property type="term" value="F:ATP binding"/>
    <property type="evidence" value="ECO:0007669"/>
    <property type="project" value="UniProtKB-KW"/>
</dbReference>
<evidence type="ECO:0000256" key="8">
    <source>
        <dbReference type="ARBA" id="ARBA00022777"/>
    </source>
</evidence>
<dbReference type="PANTHER" id="PTHR10210:SF32">
    <property type="entry name" value="RIBOSE-PHOSPHATE PYROPHOSPHOKINASE 2"/>
    <property type="match status" value="1"/>
</dbReference>
<sequence length="623" mass="68009">MATCRLLAGGTSRGAILNAGTVLRVRSTRSLAYVFQIQRHSSVTHSAWLSRGTSSSPTCGPFEGSKNGHWQGRNRNHAWWPSKQGLWMLGALAVAGLHLGAKGTARMDEGDEREVEEGWYASEVAERLARRTSRTFEELKAKWRWSAAEGPRQDPATISNLVVFSGSSHPLLAEEICDYLNIPVGNSVVKRFADGEVFIRILQEIRGRDCFVIIPTNSNDNVIELLLSISTMRRASAKRITAVIPYFGYARQDQRTPFRREPIAAADIARMLEEVGVDRVVSVDLHSGQIQGFFSPRVPVDHLTPAAAAAAYFVENVPDFKRHALHPAGESSSSSRYTVLNRATSLGPCPIVTVVAPHEGQVRRARIFRERLSKLLGPHVSVDMAMVSKFRDADGRIFRQLIGDVTGRTCIIVDDLLDTGKTLATTVDLLKGEGADRVYGFATHARFSRDGQKRVQECENLQFVVVTNTMPLEGGKSRAIEIHPLHDKIHQLSVAPLIAEAILNIHDCGSVSSVVAGDQEMQSGGSGGDGREGEGITIEGGVQSLTVCLVVKAGSPPWDKRTLLWPPFIQSNNALKSKATFLSVCGCPGSVFCIPSGGYSIFVKVLFVYGQYLQSVRLPPSEV</sequence>
<dbReference type="GO" id="GO:0006164">
    <property type="term" value="P:purine nucleotide biosynthetic process"/>
    <property type="evidence" value="ECO:0007669"/>
    <property type="project" value="TreeGrafter"/>
</dbReference>
<keyword evidence="10" id="KW-0460">Magnesium</keyword>
<evidence type="ECO:0000259" key="12">
    <source>
        <dbReference type="Pfam" id="PF13793"/>
    </source>
</evidence>
<evidence type="ECO:0000256" key="10">
    <source>
        <dbReference type="ARBA" id="ARBA00022842"/>
    </source>
</evidence>
<evidence type="ECO:0000256" key="7">
    <source>
        <dbReference type="ARBA" id="ARBA00022741"/>
    </source>
</evidence>
<dbReference type="OrthoDB" id="413572at2759"/>
<dbReference type="InterPro" id="IPR029057">
    <property type="entry name" value="PRTase-like"/>
</dbReference>
<dbReference type="GO" id="GO:0002189">
    <property type="term" value="C:ribose phosphate diphosphokinase complex"/>
    <property type="evidence" value="ECO:0007669"/>
    <property type="project" value="TreeGrafter"/>
</dbReference>
<evidence type="ECO:0000256" key="2">
    <source>
        <dbReference type="ARBA" id="ARBA00006478"/>
    </source>
</evidence>
<dbReference type="EMBL" id="AZIL01002071">
    <property type="protein sequence ID" value="EWM22811.1"/>
    <property type="molecule type" value="Genomic_DNA"/>
</dbReference>
<evidence type="ECO:0000313" key="13">
    <source>
        <dbReference type="EMBL" id="EWM22811.1"/>
    </source>
</evidence>
<dbReference type="Pfam" id="PF13793">
    <property type="entry name" value="Pribosyltran_N"/>
    <property type="match status" value="1"/>
</dbReference>
<protein>
    <recommendedName>
        <fullName evidence="3">ribose-phosphate diphosphokinase</fullName>
        <ecNumber evidence="3">2.7.6.1</ecNumber>
    </recommendedName>
</protein>
<dbReference type="GO" id="GO:0006015">
    <property type="term" value="P:5-phosphoribose 1-diphosphate biosynthetic process"/>
    <property type="evidence" value="ECO:0007669"/>
    <property type="project" value="TreeGrafter"/>
</dbReference>
<keyword evidence="8 13" id="KW-0418">Kinase</keyword>
<evidence type="ECO:0000256" key="5">
    <source>
        <dbReference type="ARBA" id="ARBA00022723"/>
    </source>
</evidence>
<evidence type="ECO:0000256" key="11">
    <source>
        <dbReference type="ARBA" id="ARBA00049535"/>
    </source>
</evidence>
<organism evidence="13 14">
    <name type="scientific">Nannochloropsis gaditana</name>
    <dbReference type="NCBI Taxonomy" id="72520"/>
    <lineage>
        <taxon>Eukaryota</taxon>
        <taxon>Sar</taxon>
        <taxon>Stramenopiles</taxon>
        <taxon>Ochrophyta</taxon>
        <taxon>Eustigmatophyceae</taxon>
        <taxon>Eustigmatales</taxon>
        <taxon>Monodopsidaceae</taxon>
        <taxon>Nannochloropsis</taxon>
    </lineage>
</organism>
<evidence type="ECO:0000256" key="3">
    <source>
        <dbReference type="ARBA" id="ARBA00013247"/>
    </source>
</evidence>
<evidence type="ECO:0000256" key="9">
    <source>
        <dbReference type="ARBA" id="ARBA00022840"/>
    </source>
</evidence>
<keyword evidence="9" id="KW-0067">ATP-binding</keyword>
<dbReference type="GO" id="GO:0004749">
    <property type="term" value="F:ribose phosphate diphosphokinase activity"/>
    <property type="evidence" value="ECO:0007669"/>
    <property type="project" value="UniProtKB-EC"/>
</dbReference>
<dbReference type="GO" id="GO:0016301">
    <property type="term" value="F:kinase activity"/>
    <property type="evidence" value="ECO:0007669"/>
    <property type="project" value="UniProtKB-KW"/>
</dbReference>
<evidence type="ECO:0000256" key="6">
    <source>
        <dbReference type="ARBA" id="ARBA00022727"/>
    </source>
</evidence>
<evidence type="ECO:0000256" key="1">
    <source>
        <dbReference type="ARBA" id="ARBA00004996"/>
    </source>
</evidence>
<proteinExistence type="inferred from homology"/>
<reference evidence="13 14" key="1">
    <citation type="journal article" date="2014" name="Mol. Plant">
        <title>Chromosome Scale Genome Assembly and Transcriptome Profiling of Nannochloropsis gaditana in Nitrogen Depletion.</title>
        <authorList>
            <person name="Corteggiani Carpinelli E."/>
            <person name="Telatin A."/>
            <person name="Vitulo N."/>
            <person name="Forcato C."/>
            <person name="D'Angelo M."/>
            <person name="Schiavon R."/>
            <person name="Vezzi A."/>
            <person name="Giacometti G.M."/>
            <person name="Morosinotto T."/>
            <person name="Valle G."/>
        </authorList>
    </citation>
    <scope>NUCLEOTIDE SEQUENCE [LARGE SCALE GENOMIC DNA]</scope>
    <source>
        <strain evidence="13 14">B-31</strain>
    </source>
</reference>
<dbReference type="PANTHER" id="PTHR10210">
    <property type="entry name" value="RIBOSE-PHOSPHATE DIPHOSPHOKINASE FAMILY MEMBER"/>
    <property type="match status" value="1"/>
</dbReference>
<dbReference type="FunFam" id="3.40.50.2020:FF:000007">
    <property type="entry name" value="Ribose-phosphate pyrophosphokinase"/>
    <property type="match status" value="1"/>
</dbReference>
<keyword evidence="4" id="KW-0808">Transferase</keyword>
<comment type="catalytic activity">
    <reaction evidence="11">
        <text>D-ribose 5-phosphate + ATP = 5-phospho-alpha-D-ribose 1-diphosphate + AMP + H(+)</text>
        <dbReference type="Rhea" id="RHEA:15609"/>
        <dbReference type="ChEBI" id="CHEBI:15378"/>
        <dbReference type="ChEBI" id="CHEBI:30616"/>
        <dbReference type="ChEBI" id="CHEBI:58017"/>
        <dbReference type="ChEBI" id="CHEBI:78346"/>
        <dbReference type="ChEBI" id="CHEBI:456215"/>
        <dbReference type="EC" id="2.7.6.1"/>
    </reaction>
</comment>
<keyword evidence="5" id="KW-0479">Metal-binding</keyword>
<evidence type="ECO:0000256" key="4">
    <source>
        <dbReference type="ARBA" id="ARBA00022679"/>
    </source>
</evidence>
<dbReference type="GO" id="GO:0005737">
    <property type="term" value="C:cytoplasm"/>
    <property type="evidence" value="ECO:0007669"/>
    <property type="project" value="TreeGrafter"/>
</dbReference>
<dbReference type="AlphaFoldDB" id="W7TQU0"/>
<dbReference type="InterPro" id="IPR000836">
    <property type="entry name" value="PRTase_dom"/>
</dbReference>
<keyword evidence="6" id="KW-0545">Nucleotide biosynthesis</keyword>
<dbReference type="Gene3D" id="3.40.50.2020">
    <property type="match status" value="2"/>
</dbReference>
<dbReference type="GO" id="GO:0000287">
    <property type="term" value="F:magnesium ion binding"/>
    <property type="evidence" value="ECO:0007669"/>
    <property type="project" value="InterPro"/>
</dbReference>
<dbReference type="InterPro" id="IPR029099">
    <property type="entry name" value="Pribosyltran_N"/>
</dbReference>